<protein>
    <submittedName>
        <fullName evidence="7">Adenosine deaminase</fullName>
    </submittedName>
</protein>
<dbReference type="RefSeq" id="WP_053820246.1">
    <property type="nucleotide sequence ID" value="NZ_CP006911.1"/>
</dbReference>
<feature type="domain" description="Adenosine deaminase" evidence="6">
    <location>
        <begin position="9"/>
        <end position="329"/>
    </location>
</feature>
<evidence type="ECO:0000256" key="3">
    <source>
        <dbReference type="ARBA" id="ARBA00022723"/>
    </source>
</evidence>
<evidence type="ECO:0000259" key="6">
    <source>
        <dbReference type="Pfam" id="PF00962"/>
    </source>
</evidence>
<dbReference type="PANTHER" id="PTHR43114:SF6">
    <property type="entry name" value="ADENINE DEAMINASE"/>
    <property type="match status" value="1"/>
</dbReference>
<proteinExistence type="inferred from homology"/>
<sequence length="330" mass="36390">MLSQISQLPKIELHSHLEGTLKPELVNVIAKRNGIHVDQNLFNSQGEYAWTDFASFLSAYDAASSCLKNGNDYRDITYEYFKSCASENVIYAETFISPDHAADCGITYDDMIYGCVQGIDDAKRDFGIIGRIIVTCVRHLGPQQGVNVAKQMVDNPHPYIVGFGMGGDENAFTLEDYAPAFNIAAEAGYPCTVHAGELCGPESVWDAINFLPIRRIGHGVNSILDAKLLDELVKRNIHLEICPGSNLSLSIFADWDSHPLPSFISKGISVSLNSDDPPFFHTSVGLEYINSAKHMNISLEKLKNISLMAMDASFADADTKSRLMNKIIEF</sequence>
<dbReference type="GO" id="GO:0009168">
    <property type="term" value="P:purine ribonucleoside monophosphate biosynthetic process"/>
    <property type="evidence" value="ECO:0007669"/>
    <property type="project" value="InterPro"/>
</dbReference>
<accession>A0A0M4L4D6</accession>
<evidence type="ECO:0000256" key="2">
    <source>
        <dbReference type="ARBA" id="ARBA00006676"/>
    </source>
</evidence>
<name>A0A0M4L4D6_9GAMM</name>
<dbReference type="GO" id="GO:0046872">
    <property type="term" value="F:metal ion binding"/>
    <property type="evidence" value="ECO:0007669"/>
    <property type="project" value="UniProtKB-KW"/>
</dbReference>
<comment type="similarity">
    <text evidence="2">Belongs to the metallo-dependent hydrolases superfamily. Adenosine and AMP deaminases family.</text>
</comment>
<dbReference type="NCBIfam" id="TIGR01430">
    <property type="entry name" value="aden_deam"/>
    <property type="match status" value="1"/>
</dbReference>
<dbReference type="Proteomes" id="UP000068905">
    <property type="component" value="Chromosome"/>
</dbReference>
<dbReference type="GO" id="GO:0016814">
    <property type="term" value="F:hydrolase activity, acting on carbon-nitrogen (but not peptide) bonds, in cyclic amidines"/>
    <property type="evidence" value="ECO:0007669"/>
    <property type="project" value="UniProtKB-ARBA"/>
</dbReference>
<dbReference type="GO" id="GO:0019239">
    <property type="term" value="F:deaminase activity"/>
    <property type="evidence" value="ECO:0007669"/>
    <property type="project" value="InterPro"/>
</dbReference>
<evidence type="ECO:0000313" key="8">
    <source>
        <dbReference type="Proteomes" id="UP000068905"/>
    </source>
</evidence>
<keyword evidence="4" id="KW-0378">Hydrolase</keyword>
<dbReference type="OrthoDB" id="105475at2"/>
<comment type="cofactor">
    <cofactor evidence="1">
        <name>Zn(2+)</name>
        <dbReference type="ChEBI" id="CHEBI:29105"/>
    </cofactor>
</comment>
<reference evidence="7 8" key="1">
    <citation type="journal article" date="2015" name="Genome Announc.">
        <title>Genome Sequence of 'Candidatus Thioglobus singularis' Strain PS1, a Mixotroph from the SUP05 Clade of Marine Gammaproteobacteria.</title>
        <authorList>
            <person name="Marshall K.T."/>
            <person name="Morris R.M."/>
        </authorList>
    </citation>
    <scope>NUCLEOTIDE SEQUENCE [LARGE SCALE GENOMIC DNA]</scope>
    <source>
        <strain evidence="7 8">PS1</strain>
    </source>
</reference>
<dbReference type="STRING" id="1125411.W908_05395"/>
<dbReference type="Pfam" id="PF00962">
    <property type="entry name" value="A_deaminase"/>
    <property type="match status" value="1"/>
</dbReference>
<gene>
    <name evidence="7" type="ORF">W908_05395</name>
</gene>
<organism evidence="7 8">
    <name type="scientific">Candidatus Pseudothioglobus singularis PS1</name>
    <dbReference type="NCBI Taxonomy" id="1125411"/>
    <lineage>
        <taxon>Bacteria</taxon>
        <taxon>Pseudomonadati</taxon>
        <taxon>Pseudomonadota</taxon>
        <taxon>Gammaproteobacteria</taxon>
        <taxon>Candidatus Pseudothioglobaceae</taxon>
        <taxon>Candidatus Pseudothioglobus</taxon>
    </lineage>
</organism>
<dbReference type="AlphaFoldDB" id="A0A0M4L4D6"/>
<keyword evidence="3" id="KW-0479">Metal-binding</keyword>
<dbReference type="PANTHER" id="PTHR43114">
    <property type="entry name" value="ADENINE DEAMINASE"/>
    <property type="match status" value="1"/>
</dbReference>
<dbReference type="InterPro" id="IPR001365">
    <property type="entry name" value="A_deaminase_dom"/>
</dbReference>
<dbReference type="InterPro" id="IPR006330">
    <property type="entry name" value="Ado/ade_deaminase"/>
</dbReference>
<dbReference type="SUPFAM" id="SSF51556">
    <property type="entry name" value="Metallo-dependent hydrolases"/>
    <property type="match status" value="1"/>
</dbReference>
<evidence type="ECO:0000256" key="5">
    <source>
        <dbReference type="ARBA" id="ARBA00022833"/>
    </source>
</evidence>
<dbReference type="InterPro" id="IPR032466">
    <property type="entry name" value="Metal_Hydrolase"/>
</dbReference>
<evidence type="ECO:0000256" key="1">
    <source>
        <dbReference type="ARBA" id="ARBA00001947"/>
    </source>
</evidence>
<evidence type="ECO:0000313" key="7">
    <source>
        <dbReference type="EMBL" id="ALE02033.1"/>
    </source>
</evidence>
<dbReference type="Gene3D" id="3.20.20.140">
    <property type="entry name" value="Metal-dependent hydrolases"/>
    <property type="match status" value="1"/>
</dbReference>
<evidence type="ECO:0000256" key="4">
    <source>
        <dbReference type="ARBA" id="ARBA00022801"/>
    </source>
</evidence>
<dbReference type="PROSITE" id="PS00485">
    <property type="entry name" value="A_DEAMINASE"/>
    <property type="match status" value="1"/>
</dbReference>
<dbReference type="PATRIC" id="fig|1125411.7.peg.1063"/>
<dbReference type="KEGG" id="tsn:W908_05395"/>
<dbReference type="InterPro" id="IPR006650">
    <property type="entry name" value="A/AMP_deam_AS"/>
</dbReference>
<keyword evidence="5" id="KW-0862">Zinc</keyword>
<keyword evidence="8" id="KW-1185">Reference proteome</keyword>
<dbReference type="EMBL" id="CP006911">
    <property type="protein sequence ID" value="ALE02033.1"/>
    <property type="molecule type" value="Genomic_DNA"/>
</dbReference>